<evidence type="ECO:0000256" key="4">
    <source>
        <dbReference type="ARBA" id="ARBA00022982"/>
    </source>
</evidence>
<dbReference type="AlphaFoldDB" id="A0A9D8PKJ1"/>
<feature type="binding site" description="axial binding residue" evidence="6">
    <location>
        <position position="135"/>
    </location>
    <ligand>
        <name>heme c</name>
        <dbReference type="ChEBI" id="CHEBI:61717"/>
        <label>1</label>
    </ligand>
    <ligandPart>
        <name>Fe</name>
        <dbReference type="ChEBI" id="CHEBI:18248"/>
    </ligandPart>
</feature>
<keyword evidence="1" id="KW-0813">Transport</keyword>
<feature type="binding site" description="axial binding residue" evidence="6">
    <location>
        <position position="96"/>
    </location>
    <ligand>
        <name>heme c</name>
        <dbReference type="ChEBI" id="CHEBI:61717"/>
        <label>1</label>
    </ligand>
    <ligandPart>
        <name>Fe</name>
        <dbReference type="ChEBI" id="CHEBI:18248"/>
    </ligandPart>
</feature>
<proteinExistence type="predicted"/>
<dbReference type="GO" id="GO:0020037">
    <property type="term" value="F:heme binding"/>
    <property type="evidence" value="ECO:0007669"/>
    <property type="project" value="InterPro"/>
</dbReference>
<dbReference type="InterPro" id="IPR020942">
    <property type="entry name" value="Cyt_c_III_dom"/>
</dbReference>
<evidence type="ECO:0000256" key="5">
    <source>
        <dbReference type="ARBA" id="ARBA00023004"/>
    </source>
</evidence>
<evidence type="ECO:0000313" key="8">
    <source>
        <dbReference type="EMBL" id="MBN1572581.1"/>
    </source>
</evidence>
<feature type="binding site" description="axial binding residue" evidence="6">
    <location>
        <position position="134"/>
    </location>
    <ligand>
        <name>heme c</name>
        <dbReference type="ChEBI" id="CHEBI:61717"/>
        <label>1</label>
    </ligand>
    <ligandPart>
        <name>Fe</name>
        <dbReference type="ChEBI" id="CHEBI:18248"/>
    </ligandPart>
</feature>
<dbReference type="Gene3D" id="3.90.10.10">
    <property type="entry name" value="Cytochrome C3"/>
    <property type="match status" value="1"/>
</dbReference>
<dbReference type="GO" id="GO:0046872">
    <property type="term" value="F:metal ion binding"/>
    <property type="evidence" value="ECO:0007669"/>
    <property type="project" value="UniProtKB-KW"/>
</dbReference>
<evidence type="ECO:0000259" key="7">
    <source>
        <dbReference type="Pfam" id="PF02085"/>
    </source>
</evidence>
<evidence type="ECO:0000256" key="3">
    <source>
        <dbReference type="ARBA" id="ARBA00022723"/>
    </source>
</evidence>
<keyword evidence="5 6" id="KW-0408">Iron</keyword>
<feature type="binding site" description="axial binding residue" evidence="6">
    <location>
        <position position="95"/>
    </location>
    <ligand>
        <name>heme c</name>
        <dbReference type="ChEBI" id="CHEBI:61717"/>
        <label>1</label>
    </ligand>
    <ligandPart>
        <name>Fe</name>
        <dbReference type="ChEBI" id="CHEBI:18248"/>
    </ligandPart>
</feature>
<feature type="binding site" description="axial binding residue" evidence="6">
    <location>
        <position position="77"/>
    </location>
    <ligand>
        <name>heme c</name>
        <dbReference type="ChEBI" id="CHEBI:61717"/>
        <label>1</label>
    </ligand>
    <ligandPart>
        <name>Fe</name>
        <dbReference type="ChEBI" id="CHEBI:18248"/>
    </ligandPart>
</feature>
<comment type="caution">
    <text evidence="8">The sequence shown here is derived from an EMBL/GenBank/DDBJ whole genome shotgun (WGS) entry which is preliminary data.</text>
</comment>
<feature type="domain" description="Class III cytochrome C" evidence="7">
    <location>
        <begin position="47"/>
        <end position="135"/>
    </location>
</feature>
<reference evidence="8" key="2">
    <citation type="submission" date="2021-01" db="EMBL/GenBank/DDBJ databases">
        <authorList>
            <person name="Hahn C.R."/>
            <person name="Youssef N.H."/>
            <person name="Elshahed M."/>
        </authorList>
    </citation>
    <scope>NUCLEOTIDE SEQUENCE</scope>
    <source>
        <strain evidence="8">Zod_Metabat.24</strain>
    </source>
</reference>
<dbReference type="GO" id="GO:0009055">
    <property type="term" value="F:electron transfer activity"/>
    <property type="evidence" value="ECO:0007669"/>
    <property type="project" value="InterPro"/>
</dbReference>
<evidence type="ECO:0000256" key="1">
    <source>
        <dbReference type="ARBA" id="ARBA00022448"/>
    </source>
</evidence>
<name>A0A9D8PKJ1_9DELT</name>
<feature type="binding site" description="axial binding residue" evidence="6">
    <location>
        <position position="131"/>
    </location>
    <ligand>
        <name>heme c</name>
        <dbReference type="ChEBI" id="CHEBI:61717"/>
        <label>1</label>
    </ligand>
    <ligandPart>
        <name>Fe</name>
        <dbReference type="ChEBI" id="CHEBI:18248"/>
    </ligandPart>
</feature>
<accession>A0A9D8PKJ1</accession>
<feature type="binding site" description="axial binding residue" evidence="6">
    <location>
        <position position="76"/>
    </location>
    <ligand>
        <name>heme c</name>
        <dbReference type="ChEBI" id="CHEBI:61717"/>
        <label>1</label>
    </ligand>
    <ligandPart>
        <name>Fe</name>
        <dbReference type="ChEBI" id="CHEBI:18248"/>
    </ligandPart>
</feature>
<comment type="cofactor">
    <cofactor evidence="6">
        <name>heme c</name>
        <dbReference type="ChEBI" id="CHEBI:61717"/>
    </cofactor>
    <text evidence="6">Binds 4 heme c groups covalently per monomer.</text>
</comment>
<dbReference type="EMBL" id="JAFGIX010000025">
    <property type="protein sequence ID" value="MBN1572581.1"/>
    <property type="molecule type" value="Genomic_DNA"/>
</dbReference>
<feature type="binding site" description="axial binding residue" evidence="6">
    <location>
        <position position="78"/>
    </location>
    <ligand>
        <name>heme c</name>
        <dbReference type="ChEBI" id="CHEBI:61717"/>
        <label>1</label>
    </ligand>
    <ligandPart>
        <name>Fe</name>
        <dbReference type="ChEBI" id="CHEBI:18248"/>
    </ligandPart>
</feature>
<feature type="binding site" description="covalent" evidence="6">
    <location>
        <position position="117"/>
    </location>
    <ligand>
        <name>heme c</name>
        <dbReference type="ChEBI" id="CHEBI:61717"/>
        <label>3</label>
    </ligand>
</feature>
<feature type="binding site" description="axial binding residue" evidence="6">
    <location>
        <position position="62"/>
    </location>
    <ligand>
        <name>heme c</name>
        <dbReference type="ChEBI" id="CHEBI:61717"/>
        <label>1</label>
    </ligand>
    <ligandPart>
        <name>Fe</name>
        <dbReference type="ChEBI" id="CHEBI:18248"/>
    </ligandPart>
</feature>
<dbReference type="PRINTS" id="PR00609">
    <property type="entry name" value="CYTOCHROMEC3"/>
</dbReference>
<gene>
    <name evidence="8" type="ORF">JW984_05215</name>
</gene>
<dbReference type="SUPFAM" id="SSF48695">
    <property type="entry name" value="Multiheme cytochromes"/>
    <property type="match status" value="1"/>
</dbReference>
<reference evidence="8" key="1">
    <citation type="journal article" date="2021" name="Environ. Microbiol.">
        <title>Genomic characterization of three novel Desulfobacterota classes expand the metabolic and phylogenetic diversity of the phylum.</title>
        <authorList>
            <person name="Murphy C.L."/>
            <person name="Biggerstaff J."/>
            <person name="Eichhorn A."/>
            <person name="Ewing E."/>
            <person name="Shahan R."/>
            <person name="Soriano D."/>
            <person name="Stewart S."/>
            <person name="VanMol K."/>
            <person name="Walker R."/>
            <person name="Walters P."/>
            <person name="Elshahed M.S."/>
            <person name="Youssef N.H."/>
        </authorList>
    </citation>
    <scope>NUCLEOTIDE SEQUENCE</scope>
    <source>
        <strain evidence="8">Zod_Metabat.24</strain>
    </source>
</reference>
<protein>
    <submittedName>
        <fullName evidence="8">Cytochrome c3 family protein</fullName>
    </submittedName>
</protein>
<feature type="binding site" description="axial binding residue" evidence="6">
    <location>
        <position position="65"/>
    </location>
    <ligand>
        <name>heme c</name>
        <dbReference type="ChEBI" id="CHEBI:61717"/>
        <label>1</label>
    </ligand>
    <ligandPart>
        <name>Fe</name>
        <dbReference type="ChEBI" id="CHEBI:18248"/>
    </ligandPart>
</feature>
<evidence type="ECO:0000313" key="9">
    <source>
        <dbReference type="Proteomes" id="UP000809273"/>
    </source>
</evidence>
<dbReference type="Pfam" id="PF02085">
    <property type="entry name" value="Cytochrom_CIII"/>
    <property type="match status" value="1"/>
</dbReference>
<dbReference type="InterPro" id="IPR036280">
    <property type="entry name" value="Multihaem_cyt_sf"/>
</dbReference>
<keyword evidence="2 6" id="KW-0349">Heme</keyword>
<dbReference type="Proteomes" id="UP000809273">
    <property type="component" value="Unassembled WGS sequence"/>
</dbReference>
<organism evidence="8 9">
    <name type="scientific">Candidatus Zymogenus saltonus</name>
    <dbReference type="NCBI Taxonomy" id="2844893"/>
    <lineage>
        <taxon>Bacteria</taxon>
        <taxon>Deltaproteobacteria</taxon>
        <taxon>Candidatus Zymogenia</taxon>
        <taxon>Candidatus Zymogeniales</taxon>
        <taxon>Candidatus Zymogenaceae</taxon>
        <taxon>Candidatus Zymogenus</taxon>
    </lineage>
</organism>
<feature type="binding site" description="axial binding residue" evidence="6">
    <location>
        <position position="73"/>
    </location>
    <ligand>
        <name>heme c</name>
        <dbReference type="ChEBI" id="CHEBI:61717"/>
        <label>1</label>
    </ligand>
    <ligandPart>
        <name>Fe</name>
        <dbReference type="ChEBI" id="CHEBI:18248"/>
    </ligandPart>
</feature>
<keyword evidence="4" id="KW-0249">Electron transport</keyword>
<sequence length="139" mass="15552">MKKKNRKGFTILSIFAAISLFTVFVLAFSAVDALTAYYGEVIEKIDDTTKATSRYLPIDFKHQYHQSNLDISCITCHHTEDEEFVAGTPAQCKSCHNADSGELTYKDSMHQTCVVCHNKELAAGKTPPTECLDCHTQRD</sequence>
<keyword evidence="3 6" id="KW-0479">Metal-binding</keyword>
<evidence type="ECO:0000256" key="6">
    <source>
        <dbReference type="PIRSR" id="PIRSR602322-1"/>
    </source>
</evidence>
<feature type="binding site" description="axial binding residue" evidence="6">
    <location>
        <position position="113"/>
    </location>
    <ligand>
        <name>heme c</name>
        <dbReference type="ChEBI" id="CHEBI:61717"/>
        <label>1</label>
    </ligand>
    <ligandPart>
        <name>Fe</name>
        <dbReference type="ChEBI" id="CHEBI:18248"/>
    </ligandPart>
</feature>
<feature type="binding site" description="axial binding residue" evidence="6">
    <location>
        <position position="116"/>
    </location>
    <ligand>
        <name>heme c</name>
        <dbReference type="ChEBI" id="CHEBI:61717"/>
        <label>1</label>
    </ligand>
    <ligandPart>
        <name>Fe</name>
        <dbReference type="ChEBI" id="CHEBI:18248"/>
    </ligandPart>
</feature>
<evidence type="ECO:0000256" key="2">
    <source>
        <dbReference type="ARBA" id="ARBA00022617"/>
    </source>
</evidence>
<dbReference type="CDD" id="cd08168">
    <property type="entry name" value="Cytochrom_C3"/>
    <property type="match status" value="1"/>
</dbReference>
<dbReference type="InterPro" id="IPR002322">
    <property type="entry name" value="Cyt_c_III"/>
</dbReference>